<comment type="similarity">
    <text evidence="1">Belongs to the WD repeat DDB2/WDR76 family.</text>
</comment>
<evidence type="ECO:0000313" key="4">
    <source>
        <dbReference type="EMBL" id="KAK1748173.1"/>
    </source>
</evidence>
<dbReference type="PANTHER" id="PTHR14773">
    <property type="entry name" value="WD REPEAT-CONTAINING PROTEIN 76"/>
    <property type="match status" value="1"/>
</dbReference>
<comment type="caution">
    <text evidence="4">The sequence shown here is derived from an EMBL/GenBank/DDBJ whole genome shotgun (WGS) entry which is preliminary data.</text>
</comment>
<evidence type="ECO:0000313" key="5">
    <source>
        <dbReference type="Proteomes" id="UP001224775"/>
    </source>
</evidence>
<feature type="region of interest" description="Disordered" evidence="3">
    <location>
        <begin position="76"/>
        <end position="151"/>
    </location>
</feature>
<feature type="compositionally biased region" description="Basic and acidic residues" evidence="3">
    <location>
        <begin position="140"/>
        <end position="151"/>
    </location>
</feature>
<reference evidence="4" key="1">
    <citation type="submission" date="2023-06" db="EMBL/GenBank/DDBJ databases">
        <title>Survivors Of The Sea: Transcriptome response of Skeletonema marinoi to long-term dormancy.</title>
        <authorList>
            <person name="Pinder M.I.M."/>
            <person name="Kourtchenko O."/>
            <person name="Robertson E.K."/>
            <person name="Larsson T."/>
            <person name="Maumus F."/>
            <person name="Osuna-Cruz C.M."/>
            <person name="Vancaester E."/>
            <person name="Stenow R."/>
            <person name="Vandepoele K."/>
            <person name="Ploug H."/>
            <person name="Bruchert V."/>
            <person name="Godhe A."/>
            <person name="Topel M."/>
        </authorList>
    </citation>
    <scope>NUCLEOTIDE SEQUENCE</scope>
    <source>
        <strain evidence="4">R05AC</strain>
    </source>
</reference>
<feature type="compositionally biased region" description="Acidic residues" evidence="3">
    <location>
        <begin position="112"/>
        <end position="121"/>
    </location>
</feature>
<dbReference type="SUPFAM" id="SSF50978">
    <property type="entry name" value="WD40 repeat-like"/>
    <property type="match status" value="1"/>
</dbReference>
<dbReference type="AlphaFoldDB" id="A0AAD8YLG0"/>
<dbReference type="GO" id="GO:2000001">
    <property type="term" value="P:regulation of DNA damage checkpoint"/>
    <property type="evidence" value="ECO:0007669"/>
    <property type="project" value="TreeGrafter"/>
</dbReference>
<proteinExistence type="inferred from homology"/>
<dbReference type="Pfam" id="PF00400">
    <property type="entry name" value="WD40"/>
    <property type="match status" value="1"/>
</dbReference>
<dbReference type="Proteomes" id="UP001224775">
    <property type="component" value="Unassembled WGS sequence"/>
</dbReference>
<dbReference type="EMBL" id="JATAAI010000001">
    <property type="protein sequence ID" value="KAK1748173.1"/>
    <property type="molecule type" value="Genomic_DNA"/>
</dbReference>
<dbReference type="GO" id="GO:0003677">
    <property type="term" value="F:DNA binding"/>
    <property type="evidence" value="ECO:0007669"/>
    <property type="project" value="TreeGrafter"/>
</dbReference>
<keyword evidence="5" id="KW-1185">Reference proteome</keyword>
<feature type="repeat" description="WD" evidence="2">
    <location>
        <begin position="536"/>
        <end position="562"/>
    </location>
</feature>
<keyword evidence="2" id="KW-0853">WD repeat</keyword>
<organism evidence="4 5">
    <name type="scientific">Skeletonema marinoi</name>
    <dbReference type="NCBI Taxonomy" id="267567"/>
    <lineage>
        <taxon>Eukaryota</taxon>
        <taxon>Sar</taxon>
        <taxon>Stramenopiles</taxon>
        <taxon>Ochrophyta</taxon>
        <taxon>Bacillariophyta</taxon>
        <taxon>Coscinodiscophyceae</taxon>
        <taxon>Thalassiosirophycidae</taxon>
        <taxon>Thalassiosirales</taxon>
        <taxon>Skeletonemataceae</taxon>
        <taxon>Skeletonema</taxon>
        <taxon>Skeletonema marinoi-dohrnii complex</taxon>
    </lineage>
</organism>
<feature type="region of interest" description="Disordered" evidence="3">
    <location>
        <begin position="170"/>
        <end position="191"/>
    </location>
</feature>
<dbReference type="PANTHER" id="PTHR14773:SF2">
    <property type="entry name" value="(WILD MALAYSIAN BANANA) HYPOTHETICAL PROTEIN"/>
    <property type="match status" value="1"/>
</dbReference>
<dbReference type="PROSITE" id="PS50082">
    <property type="entry name" value="WD_REPEATS_2"/>
    <property type="match status" value="1"/>
</dbReference>
<sequence>MKQKSLFSFFGKPQKKLRLNDGESNQHAIQGEDEVKDRYIATSKVQAEEDQVASVAIEETDASSNDKVTVEKKALLAAPEKVALKTNVEEQHNDDTDTTQSKESDNSNSSSSDDDDDEEEEDHSKTADSDTSNSNSNSNPHEKSEYELMRERNIARNNARLKALGLFVGTSDVGSGANADNRKKQRRRTKAAKVTNKTAAIEPTRRSSRLSGVKMNYTDDSGQVMNQEGASFKKQTKDIEQVKEEEEQFKVSPLFDYQMNDGGASSSTITANEPGCNISNNGKIKTLVPSGKRLVPPAGLNAIYSLQFYNEHEVTNTSPTTSPSSWLVGAGKSGLIAVWDCNNSSRTTQEEDQISYVEPVMSWKGHGGRWIADARFLPPPDSSNINVPSRLLTAGNDGSVCHWDLSTASLTTGAPRLLHQTNKSLHASGIFSMDVKAQQEDCLIVTGSKDKSIAVSKMSRLADNDGALWRSQFHTSKVASVSFSSSTINPLIASASDDGLVGIHDMRIIGSDSNSTVACLEDSHVRPHSAVWKPLSDSIFLTAGLDDVIKLWDLRNTREPVVSFLVSFHGHVPASGKLKRIHRPTFFNMGSDSFILSGGENSHAISMFQVDEETNNASASLRSVFSRGKLPDGSGDVGSMAVHSNQVAVTVEGGEVIVLTPQS</sequence>
<protein>
    <submittedName>
        <fullName evidence="4">WD40 repeat domain-containing protein</fullName>
    </submittedName>
</protein>
<evidence type="ECO:0000256" key="1">
    <source>
        <dbReference type="ARBA" id="ARBA00005434"/>
    </source>
</evidence>
<dbReference type="InterPro" id="IPR001680">
    <property type="entry name" value="WD40_rpt"/>
</dbReference>
<evidence type="ECO:0000256" key="2">
    <source>
        <dbReference type="PROSITE-ProRule" id="PRU00221"/>
    </source>
</evidence>
<dbReference type="SMART" id="SM00320">
    <property type="entry name" value="WD40"/>
    <property type="match status" value="5"/>
</dbReference>
<dbReference type="Gene3D" id="2.130.10.10">
    <property type="entry name" value="YVTN repeat-like/Quinoprotein amine dehydrogenase"/>
    <property type="match status" value="2"/>
</dbReference>
<dbReference type="InterPro" id="IPR036322">
    <property type="entry name" value="WD40_repeat_dom_sf"/>
</dbReference>
<dbReference type="InterPro" id="IPR015943">
    <property type="entry name" value="WD40/YVTN_repeat-like_dom_sf"/>
</dbReference>
<gene>
    <name evidence="4" type="ORF">QTG54_000112</name>
</gene>
<name>A0AAD8YLG0_9STRA</name>
<evidence type="ECO:0000256" key="3">
    <source>
        <dbReference type="SAM" id="MobiDB-lite"/>
    </source>
</evidence>
<accession>A0AAD8YLG0</accession>
<dbReference type="GO" id="GO:0005634">
    <property type="term" value="C:nucleus"/>
    <property type="evidence" value="ECO:0007669"/>
    <property type="project" value="TreeGrafter"/>
</dbReference>
<feature type="compositionally biased region" description="Basic and acidic residues" evidence="3">
    <location>
        <begin position="87"/>
        <end position="105"/>
    </location>
</feature>
<dbReference type="InterPro" id="IPR050853">
    <property type="entry name" value="WD_repeat_DNA-damage-binding"/>
</dbReference>